<dbReference type="FunFam" id="3.30.420.40:FF:000040">
    <property type="entry name" value="tRNA N6-adenosine threonylcarbamoyltransferase"/>
    <property type="match status" value="1"/>
</dbReference>
<comment type="caution">
    <text evidence="10">The sequence shown here is derived from an EMBL/GenBank/DDBJ whole genome shotgun (WGS) entry which is preliminary data.</text>
</comment>
<dbReference type="SUPFAM" id="SSF53067">
    <property type="entry name" value="Actin-like ATPase domain"/>
    <property type="match status" value="1"/>
</dbReference>
<evidence type="ECO:0000256" key="2">
    <source>
        <dbReference type="ARBA" id="ARBA00022679"/>
    </source>
</evidence>
<evidence type="ECO:0000256" key="1">
    <source>
        <dbReference type="ARBA" id="ARBA00022490"/>
    </source>
</evidence>
<proteinExistence type="inferred from homology"/>
<keyword evidence="3 8" id="KW-0819">tRNA processing</keyword>
<evidence type="ECO:0000313" key="11">
    <source>
        <dbReference type="Proteomes" id="UP000298468"/>
    </source>
</evidence>
<dbReference type="InterPro" id="IPR006464">
    <property type="entry name" value="AcTrfase_RimI/Ard1"/>
</dbReference>
<dbReference type="SUPFAM" id="SSF55729">
    <property type="entry name" value="Acyl-CoA N-acyltransferases (Nat)"/>
    <property type="match status" value="1"/>
</dbReference>
<feature type="binding site" evidence="8">
    <location>
        <position position="315"/>
    </location>
    <ligand>
        <name>Fe cation</name>
        <dbReference type="ChEBI" id="CHEBI:24875"/>
    </ligand>
</feature>
<dbReference type="HAMAP" id="MF_01445">
    <property type="entry name" value="TsaD"/>
    <property type="match status" value="1"/>
</dbReference>
<dbReference type="InterPro" id="IPR000905">
    <property type="entry name" value="Gcp-like_dom"/>
</dbReference>
<comment type="function">
    <text evidence="8">Required for the formation of a threonylcarbamoyl group on adenosine at position 37 (t(6)A37) in tRNAs that read codons beginning with adenine. Is involved in the transfer of the threonylcarbamoyl moiety of threonylcarbamoyl-AMP (TC-AMP) to the N6 group of A37, together with TsaE and TsaB. TsaD likely plays a direct catalytic role in this reaction.</text>
</comment>
<dbReference type="GO" id="GO:0005506">
    <property type="term" value="F:iron ion binding"/>
    <property type="evidence" value="ECO:0007669"/>
    <property type="project" value="UniProtKB-UniRule"/>
</dbReference>
<dbReference type="PROSITE" id="PS01016">
    <property type="entry name" value="GLYCOPROTEASE"/>
    <property type="match status" value="1"/>
</dbReference>
<dbReference type="PANTHER" id="PTHR11735">
    <property type="entry name" value="TRNA N6-ADENOSINE THREONYLCARBAMOYLTRANSFERASE"/>
    <property type="match status" value="1"/>
</dbReference>
<dbReference type="CDD" id="cd24133">
    <property type="entry name" value="ASKHA_NBD_TsaD_bac"/>
    <property type="match status" value="1"/>
</dbReference>
<dbReference type="PANTHER" id="PTHR11735:SF6">
    <property type="entry name" value="TRNA N6-ADENOSINE THREONYLCARBAMOYLTRANSFERASE, MITOCHONDRIAL"/>
    <property type="match status" value="1"/>
</dbReference>
<feature type="binding site" evidence="8">
    <location>
        <position position="391"/>
    </location>
    <ligand>
        <name>substrate</name>
    </ligand>
</feature>
<keyword evidence="2 8" id="KW-0808">Transferase</keyword>
<comment type="catalytic activity">
    <reaction evidence="7 8">
        <text>L-threonylcarbamoyladenylate + adenosine(37) in tRNA = N(6)-L-threonylcarbamoyladenosine(37) in tRNA + AMP + H(+)</text>
        <dbReference type="Rhea" id="RHEA:37059"/>
        <dbReference type="Rhea" id="RHEA-COMP:10162"/>
        <dbReference type="Rhea" id="RHEA-COMP:10163"/>
        <dbReference type="ChEBI" id="CHEBI:15378"/>
        <dbReference type="ChEBI" id="CHEBI:73682"/>
        <dbReference type="ChEBI" id="CHEBI:74411"/>
        <dbReference type="ChEBI" id="CHEBI:74418"/>
        <dbReference type="ChEBI" id="CHEBI:456215"/>
        <dbReference type="EC" id="2.3.1.234"/>
    </reaction>
</comment>
<evidence type="ECO:0000256" key="5">
    <source>
        <dbReference type="ARBA" id="ARBA00023004"/>
    </source>
</evidence>
<evidence type="ECO:0000313" key="10">
    <source>
        <dbReference type="EMBL" id="TFD85080.1"/>
    </source>
</evidence>
<dbReference type="GO" id="GO:0008080">
    <property type="term" value="F:N-acetyltransferase activity"/>
    <property type="evidence" value="ECO:0007669"/>
    <property type="project" value="InterPro"/>
</dbReference>
<evidence type="ECO:0000256" key="8">
    <source>
        <dbReference type="HAMAP-Rule" id="MF_01445"/>
    </source>
</evidence>
<dbReference type="InterPro" id="IPR017860">
    <property type="entry name" value="Peptidase_M22_CS"/>
</dbReference>
<evidence type="ECO:0000256" key="3">
    <source>
        <dbReference type="ARBA" id="ARBA00022694"/>
    </source>
</evidence>
<dbReference type="GO" id="GO:0002949">
    <property type="term" value="P:tRNA threonylcarbamoyladenosine modification"/>
    <property type="evidence" value="ECO:0007669"/>
    <property type="project" value="UniProtKB-UniRule"/>
</dbReference>
<dbReference type="GO" id="GO:0005737">
    <property type="term" value="C:cytoplasm"/>
    <property type="evidence" value="ECO:0007669"/>
    <property type="project" value="UniProtKB-SubCell"/>
</dbReference>
<organism evidence="10 11">
    <name type="scientific">Cryobacterium lactosi</name>
    <dbReference type="NCBI Taxonomy" id="1259202"/>
    <lineage>
        <taxon>Bacteria</taxon>
        <taxon>Bacillati</taxon>
        <taxon>Actinomycetota</taxon>
        <taxon>Actinomycetes</taxon>
        <taxon>Micrococcales</taxon>
        <taxon>Microbacteriaceae</taxon>
        <taxon>Cryobacterium</taxon>
    </lineage>
</organism>
<gene>
    <name evidence="8 10" type="primary">tsaD</name>
    <name evidence="10" type="ORF">E3T61_18355</name>
</gene>
<keyword evidence="11" id="KW-1185">Reference proteome</keyword>
<dbReference type="RefSeq" id="WP_134642298.1">
    <property type="nucleotide sequence ID" value="NZ_SOHM01000038.1"/>
</dbReference>
<dbReference type="Pfam" id="PF00814">
    <property type="entry name" value="TsaD"/>
    <property type="match status" value="1"/>
</dbReference>
<dbReference type="EMBL" id="SOHM01000038">
    <property type="protein sequence ID" value="TFD85080.1"/>
    <property type="molecule type" value="Genomic_DNA"/>
</dbReference>
<dbReference type="InterPro" id="IPR016181">
    <property type="entry name" value="Acyl_CoA_acyltransferase"/>
</dbReference>
<feature type="binding site" evidence="8">
    <location>
        <position position="490"/>
    </location>
    <ligand>
        <name>substrate</name>
    </ligand>
</feature>
<dbReference type="InterPro" id="IPR022450">
    <property type="entry name" value="TsaD"/>
</dbReference>
<comment type="subcellular location">
    <subcellularLocation>
        <location evidence="8">Cytoplasm</location>
    </subcellularLocation>
</comment>
<feature type="binding site" evidence="8">
    <location>
        <position position="378"/>
    </location>
    <ligand>
        <name>substrate</name>
    </ligand>
</feature>
<keyword evidence="4 8" id="KW-0479">Metal-binding</keyword>
<feature type="binding site" evidence="8">
    <location>
        <position position="395"/>
    </location>
    <ligand>
        <name>substrate</name>
    </ligand>
</feature>
<dbReference type="InterPro" id="IPR017861">
    <property type="entry name" value="KAE1/TsaD"/>
</dbReference>
<dbReference type="NCBIfam" id="TIGR03723">
    <property type="entry name" value="T6A_TsaD_YgjD"/>
    <property type="match status" value="1"/>
</dbReference>
<reference evidence="10 11" key="1">
    <citation type="submission" date="2019-03" db="EMBL/GenBank/DDBJ databases">
        <title>Genomics of glacier-inhabiting Cryobacterium strains.</title>
        <authorList>
            <person name="Liu Q."/>
            <person name="Xin Y.-H."/>
        </authorList>
    </citation>
    <scope>NUCLEOTIDE SEQUENCE [LARGE SCALE GENOMIC DNA]</scope>
    <source>
        <strain evidence="10 11">Sr59</strain>
    </source>
</reference>
<dbReference type="InterPro" id="IPR043129">
    <property type="entry name" value="ATPase_NBD"/>
</dbReference>
<dbReference type="GO" id="GO:0061711">
    <property type="term" value="F:tRNA N(6)-L-threonylcarbamoyladenine synthase activity"/>
    <property type="evidence" value="ECO:0007669"/>
    <property type="project" value="UniProtKB-EC"/>
</dbReference>
<dbReference type="Pfam" id="PF00583">
    <property type="entry name" value="Acetyltransf_1"/>
    <property type="match status" value="1"/>
</dbReference>
<dbReference type="PROSITE" id="PS51186">
    <property type="entry name" value="GNAT"/>
    <property type="match status" value="1"/>
</dbReference>
<dbReference type="CDD" id="cd04301">
    <property type="entry name" value="NAT_SF"/>
    <property type="match status" value="1"/>
</dbReference>
<dbReference type="Gene3D" id="3.30.420.40">
    <property type="match status" value="2"/>
</dbReference>
<evidence type="ECO:0000256" key="4">
    <source>
        <dbReference type="ARBA" id="ARBA00022723"/>
    </source>
</evidence>
<comment type="similarity">
    <text evidence="8">Belongs to the KAE1 / TsaD family.</text>
</comment>
<feature type="binding site" evidence="8">
    <location>
        <begin position="344"/>
        <end position="348"/>
    </location>
    <ligand>
        <name>substrate</name>
    </ligand>
</feature>
<feature type="domain" description="N-acetyltransferase" evidence="9">
    <location>
        <begin position="3"/>
        <end position="153"/>
    </location>
</feature>
<dbReference type="Gene3D" id="3.40.630.30">
    <property type="match status" value="1"/>
</dbReference>
<dbReference type="Proteomes" id="UP000298468">
    <property type="component" value="Unassembled WGS sequence"/>
</dbReference>
<dbReference type="NCBIfam" id="TIGR01575">
    <property type="entry name" value="rimI"/>
    <property type="match status" value="1"/>
</dbReference>
<feature type="binding site" evidence="8">
    <location>
        <position position="319"/>
    </location>
    <ligand>
        <name>Fe cation</name>
        <dbReference type="ChEBI" id="CHEBI:24875"/>
    </ligand>
</feature>
<sequence>MTWQLRRATAADVDAIMALETSIFENDAWSTEMMARDVADPGCYYLVAFPPDSPEHIVAYAGLQAAQRSPESDIQTIAVAEEARGRGLGRVLMLSLITEARKRGARETFLEVRADNPGAQHLYRSLGFEDLGVRRGYYQPDNVDAIVMRLPIPPTQMQFTADAAAAAGPSAALAAEPVATAAVKPADEPAPAASAAPARPLNRTDPLVLGIETSCDETGIGIVRGTTLLSNTIASSMDEHARYGGVVPEVAARAHLEEMVPAIHAALAEAGVGLNEIDAIAVTSGPGLAGALMVGVGAAKSLAVALDVPIYAVNHLVGHVGADLLRGEGVTTDAPLEYPTIALLVSGGHTSLLLVRDLVSDVELLGETIDDAAGEAFDKVARVLGLPYPGGPQIDRVAATGDPTAIRFPRGLSHQKDVAKHRYDFSFSGLKTSVARWVEQKGDAGETVPIDDVAASFREAVVDVLLTKAVAACTDLGVPRLLLGGGVIANARLRQVAQERTCAAGIALRIPPLSLCTDNGAMIAALGAQLIMAGHEPSTLDFGADSTLPVSQIQA</sequence>
<keyword evidence="1 8" id="KW-0963">Cytoplasm</keyword>
<keyword evidence="5 8" id="KW-0408">Iron</keyword>
<keyword evidence="6 8" id="KW-0012">Acyltransferase</keyword>
<accession>A0A4V3IWF9</accession>
<dbReference type="FunFam" id="3.30.420.40:FF:000012">
    <property type="entry name" value="tRNA N6-adenosine threonylcarbamoyltransferase"/>
    <property type="match status" value="1"/>
</dbReference>
<comment type="cofactor">
    <cofactor evidence="8">
        <name>Fe(2+)</name>
        <dbReference type="ChEBI" id="CHEBI:29033"/>
    </cofactor>
    <text evidence="8">Binds 1 Fe(2+) ion per subunit.</text>
</comment>
<dbReference type="InterPro" id="IPR000182">
    <property type="entry name" value="GNAT_dom"/>
</dbReference>
<evidence type="ECO:0000256" key="6">
    <source>
        <dbReference type="ARBA" id="ARBA00023315"/>
    </source>
</evidence>
<feature type="binding site" evidence="8">
    <location>
        <position position="518"/>
    </location>
    <ligand>
        <name>Fe cation</name>
        <dbReference type="ChEBI" id="CHEBI:24875"/>
    </ligand>
</feature>
<dbReference type="EC" id="2.3.1.234" evidence="8"/>
<protein>
    <recommendedName>
        <fullName evidence="8">tRNA N6-adenosine threonylcarbamoyltransferase</fullName>
        <ecNumber evidence="8">2.3.1.234</ecNumber>
    </recommendedName>
    <alternativeName>
        <fullName evidence="8">N6-L-threonylcarbamoyladenine synthase</fullName>
        <shortName evidence="8">t(6)A synthase</shortName>
    </alternativeName>
    <alternativeName>
        <fullName evidence="8">t(6)A37 threonylcarbamoyladenosine biosynthesis protein TsaD</fullName>
    </alternativeName>
    <alternativeName>
        <fullName evidence="8">tRNA threonylcarbamoyladenosine biosynthesis protein TsaD</fullName>
    </alternativeName>
</protein>
<evidence type="ECO:0000259" key="9">
    <source>
        <dbReference type="PROSITE" id="PS51186"/>
    </source>
</evidence>
<dbReference type="OrthoDB" id="9806197at2"/>
<evidence type="ECO:0000256" key="7">
    <source>
        <dbReference type="ARBA" id="ARBA00048117"/>
    </source>
</evidence>
<dbReference type="AlphaFoldDB" id="A0A4V3IWF9"/>
<dbReference type="NCBIfam" id="TIGR00329">
    <property type="entry name" value="gcp_kae1"/>
    <property type="match status" value="1"/>
</dbReference>
<name>A0A4V3IWF9_9MICO</name>
<dbReference type="PRINTS" id="PR00789">
    <property type="entry name" value="OSIALOPTASE"/>
</dbReference>